<dbReference type="AlphaFoldDB" id="A0A0V1KLS1"/>
<proteinExistence type="predicted"/>
<accession>A0A0V1KLS1</accession>
<dbReference type="EMBL" id="JYDW01000458">
    <property type="protein sequence ID" value="KRZ48159.1"/>
    <property type="molecule type" value="Genomic_DNA"/>
</dbReference>
<evidence type="ECO:0000313" key="1">
    <source>
        <dbReference type="EMBL" id="KRZ48159.1"/>
    </source>
</evidence>
<sequence>MEWINLRPSVDDSSVENSSYKTSEVHAACIKQMESSTNSILFRYYKEHPHCGNDLLRRKIKISWTKYASPLWGQKKAFWQYLHFLSIIDTYGKTKLYCGIAWKTTSSSIRGISGF</sequence>
<organism evidence="1 2">
    <name type="scientific">Trichinella nativa</name>
    <dbReference type="NCBI Taxonomy" id="6335"/>
    <lineage>
        <taxon>Eukaryota</taxon>
        <taxon>Metazoa</taxon>
        <taxon>Ecdysozoa</taxon>
        <taxon>Nematoda</taxon>
        <taxon>Enoplea</taxon>
        <taxon>Dorylaimia</taxon>
        <taxon>Trichinellida</taxon>
        <taxon>Trichinellidae</taxon>
        <taxon>Trichinella</taxon>
    </lineage>
</organism>
<keyword evidence="2" id="KW-1185">Reference proteome</keyword>
<dbReference type="OrthoDB" id="10549590at2759"/>
<comment type="caution">
    <text evidence="1">The sequence shown here is derived from an EMBL/GenBank/DDBJ whole genome shotgun (WGS) entry which is preliminary data.</text>
</comment>
<evidence type="ECO:0000313" key="2">
    <source>
        <dbReference type="Proteomes" id="UP000054721"/>
    </source>
</evidence>
<reference evidence="1 2" key="1">
    <citation type="submission" date="2015-05" db="EMBL/GenBank/DDBJ databases">
        <title>Evolution of Trichinella species and genotypes.</title>
        <authorList>
            <person name="Korhonen P.K."/>
            <person name="Edoardo P."/>
            <person name="Giuseppe L.R."/>
            <person name="Gasser R.B."/>
        </authorList>
    </citation>
    <scope>NUCLEOTIDE SEQUENCE [LARGE SCALE GENOMIC DNA]</scope>
    <source>
        <strain evidence="1">ISS10</strain>
    </source>
</reference>
<name>A0A0V1KLS1_9BILA</name>
<protein>
    <submittedName>
        <fullName evidence="1">Uncharacterized protein</fullName>
    </submittedName>
</protein>
<gene>
    <name evidence="1" type="ORF">T02_8266</name>
</gene>
<dbReference type="Proteomes" id="UP000054721">
    <property type="component" value="Unassembled WGS sequence"/>
</dbReference>